<evidence type="ECO:0000313" key="1">
    <source>
        <dbReference type="EMBL" id="PGH27138.1"/>
    </source>
</evidence>
<dbReference type="Proteomes" id="UP000224634">
    <property type="component" value="Unassembled WGS sequence"/>
</dbReference>
<dbReference type="AlphaFoldDB" id="A0A2B7Z1Y3"/>
<name>A0A2B7Z1Y3_POLH7</name>
<gene>
    <name evidence="1" type="ORF">AJ80_01094</name>
</gene>
<protein>
    <submittedName>
        <fullName evidence="1">Uncharacterized protein</fullName>
    </submittedName>
</protein>
<sequence>MRQTNLSKDRFKRIGQSALSEGRKEGVGKECMNPTAAAGHASLSIVPLEVLEGEISGAQTVHIHHQVIVYDIFLGYPIAELVYALVRNWVLKSL</sequence>
<reference evidence="1 2" key="1">
    <citation type="submission" date="2017-10" db="EMBL/GenBank/DDBJ databases">
        <title>Comparative genomics in systemic dimorphic fungi from Ajellomycetaceae.</title>
        <authorList>
            <person name="Munoz J.F."/>
            <person name="Mcewen J.G."/>
            <person name="Clay O.K."/>
            <person name="Cuomo C.A."/>
        </authorList>
    </citation>
    <scope>NUCLEOTIDE SEQUENCE [LARGE SCALE GENOMIC DNA]</scope>
    <source>
        <strain evidence="1 2">UAMH7299</strain>
    </source>
</reference>
<organism evidence="1 2">
    <name type="scientific">Polytolypa hystricis (strain UAMH7299)</name>
    <dbReference type="NCBI Taxonomy" id="1447883"/>
    <lineage>
        <taxon>Eukaryota</taxon>
        <taxon>Fungi</taxon>
        <taxon>Dikarya</taxon>
        <taxon>Ascomycota</taxon>
        <taxon>Pezizomycotina</taxon>
        <taxon>Eurotiomycetes</taxon>
        <taxon>Eurotiomycetidae</taxon>
        <taxon>Onygenales</taxon>
        <taxon>Onygenales incertae sedis</taxon>
        <taxon>Polytolypa</taxon>
    </lineage>
</organism>
<keyword evidence="2" id="KW-1185">Reference proteome</keyword>
<comment type="caution">
    <text evidence="1">The sequence shown here is derived from an EMBL/GenBank/DDBJ whole genome shotgun (WGS) entry which is preliminary data.</text>
</comment>
<dbReference type="EMBL" id="PDNA01000009">
    <property type="protein sequence ID" value="PGH27138.1"/>
    <property type="molecule type" value="Genomic_DNA"/>
</dbReference>
<evidence type="ECO:0000313" key="2">
    <source>
        <dbReference type="Proteomes" id="UP000224634"/>
    </source>
</evidence>
<proteinExistence type="predicted"/>
<accession>A0A2B7Z1Y3</accession>